<accession>A0A161ZUV2</accession>
<organism evidence="2 3">
    <name type="scientific">Pseudoalteromonas luteoviolacea DSM 6061</name>
    <dbReference type="NCBI Taxonomy" id="1365250"/>
    <lineage>
        <taxon>Bacteria</taxon>
        <taxon>Pseudomonadati</taxon>
        <taxon>Pseudomonadota</taxon>
        <taxon>Gammaproteobacteria</taxon>
        <taxon>Alteromonadales</taxon>
        <taxon>Pseudoalteromonadaceae</taxon>
        <taxon>Pseudoalteromonas</taxon>
    </lineage>
</organism>
<protein>
    <submittedName>
        <fullName evidence="2">Uncharacterized protein</fullName>
    </submittedName>
</protein>
<dbReference type="Proteomes" id="UP000076643">
    <property type="component" value="Unassembled WGS sequence"/>
</dbReference>
<sequence length="51" mass="5842">MFTVCVKQIIALANALGSATIQLIIIGLVLSWLRWRRWYVVVLHYTAKKAL</sequence>
<evidence type="ECO:0000313" key="3">
    <source>
        <dbReference type="Proteomes" id="UP000076643"/>
    </source>
</evidence>
<proteinExistence type="predicted"/>
<keyword evidence="1" id="KW-0472">Membrane</keyword>
<evidence type="ECO:0000256" key="1">
    <source>
        <dbReference type="SAM" id="Phobius"/>
    </source>
</evidence>
<dbReference type="PATRIC" id="fig|1365250.3.peg.3760"/>
<dbReference type="EMBL" id="AUYB01000124">
    <property type="protein sequence ID" value="KZN33338.1"/>
    <property type="molecule type" value="Genomic_DNA"/>
</dbReference>
<keyword evidence="1" id="KW-0812">Transmembrane</keyword>
<reference evidence="2 3" key="1">
    <citation type="submission" date="2013-07" db="EMBL/GenBank/DDBJ databases">
        <title>Comparative Genomic and Metabolomic Analysis of Twelve Strains of Pseudoalteromonas luteoviolacea.</title>
        <authorList>
            <person name="Vynne N.G."/>
            <person name="Mansson M."/>
            <person name="Gram L."/>
        </authorList>
    </citation>
    <scope>NUCLEOTIDE SEQUENCE [LARGE SCALE GENOMIC DNA]</scope>
    <source>
        <strain evidence="2 3">DSM 6061</strain>
    </source>
</reference>
<evidence type="ECO:0000313" key="2">
    <source>
        <dbReference type="EMBL" id="KZN33338.1"/>
    </source>
</evidence>
<dbReference type="AlphaFoldDB" id="A0A161ZUV2"/>
<comment type="caution">
    <text evidence="2">The sequence shown here is derived from an EMBL/GenBank/DDBJ whole genome shotgun (WGS) entry which is preliminary data.</text>
</comment>
<name>A0A161ZUV2_9GAMM</name>
<feature type="transmembrane region" description="Helical" evidence="1">
    <location>
        <begin position="12"/>
        <end position="33"/>
    </location>
</feature>
<keyword evidence="3" id="KW-1185">Reference proteome</keyword>
<gene>
    <name evidence="2" type="ORF">N475_20255</name>
</gene>
<keyword evidence="1" id="KW-1133">Transmembrane helix</keyword>